<comment type="caution">
    <text evidence="3">The sequence shown here is derived from an EMBL/GenBank/DDBJ whole genome shotgun (WGS) entry which is preliminary data.</text>
</comment>
<feature type="transmembrane region" description="Helical" evidence="1">
    <location>
        <begin position="218"/>
        <end position="244"/>
    </location>
</feature>
<feature type="transmembrane region" description="Helical" evidence="1">
    <location>
        <begin position="311"/>
        <end position="330"/>
    </location>
</feature>
<dbReference type="AlphaFoldDB" id="A0A0C2BVV2"/>
<accession>A0A0C2BVV2</accession>
<dbReference type="STRING" id="709839.TSA66_00040"/>
<feature type="transmembrane region" description="Helical" evidence="1">
    <location>
        <begin position="336"/>
        <end position="354"/>
    </location>
</feature>
<sequence length="415" mass="45502">MISLLVQILTLLCALVVNFAVPALFGLTEYGLFLQANILVFVFQKLTDIANEPLLSRLDAPAIFPVSLCVGGGVLVVFATVNLLYPLGSVLLLAAMLLSSCVLLSMYAMRQAKRILVYLCAFLSMFGVSIVLNLTKVYEMDIQHILILTNLVPALVAAVFLIPSSRVWPGAGSLAGVVGSLWKSVPSMLSLTLVYNLFTNIFPFLLSKTLPADSLGLFRVMASLVQSATSFFPLNIKTIFVALLRSDDRERHYATIMSFSLCYFATAGLATYALVTILPKFQPYTALVCSLPVLYWAVLSERYLLAMNKVRYVRAINILVGISFLIAMFFVKNVHQAILCYGLGFSVYAALLLYEVSNRIHSLVAIWVCGVAPVTAFSLWHTALPALIYLVGCLTLALGIIRFNLNDLRALKEAI</sequence>
<evidence type="ECO:0008006" key="5">
    <source>
        <dbReference type="Google" id="ProtNLM"/>
    </source>
</evidence>
<evidence type="ECO:0000313" key="2">
    <source>
        <dbReference type="EMBL" id="KIF82709.1"/>
    </source>
</evidence>
<evidence type="ECO:0000313" key="3">
    <source>
        <dbReference type="EMBL" id="KIF84159.1"/>
    </source>
</evidence>
<name>A0A0C2BVV2_9BURK</name>
<feature type="transmembrane region" description="Helical" evidence="1">
    <location>
        <begin position="62"/>
        <end position="81"/>
    </location>
</feature>
<feature type="transmembrane region" description="Helical" evidence="1">
    <location>
        <begin position="115"/>
        <end position="132"/>
    </location>
</feature>
<feature type="transmembrane region" description="Helical" evidence="1">
    <location>
        <begin position="361"/>
        <end position="380"/>
    </location>
</feature>
<feature type="transmembrane region" description="Helical" evidence="1">
    <location>
        <begin position="174"/>
        <end position="198"/>
    </location>
</feature>
<evidence type="ECO:0000313" key="4">
    <source>
        <dbReference type="Proteomes" id="UP000031572"/>
    </source>
</evidence>
<keyword evidence="1" id="KW-0812">Transmembrane</keyword>
<feature type="transmembrane region" description="Helical" evidence="1">
    <location>
        <begin position="256"/>
        <end position="275"/>
    </location>
</feature>
<dbReference type="EMBL" id="JWJG01000028">
    <property type="protein sequence ID" value="KIF82709.1"/>
    <property type="molecule type" value="Genomic_DNA"/>
</dbReference>
<reference evidence="3 4" key="1">
    <citation type="submission" date="2014-12" db="EMBL/GenBank/DDBJ databases">
        <title>Denitrispirillum autotrophicum gen. nov., sp. nov., Denitrifying, Facultatively Autotrophic Bacteria Isolated from Rice Paddy Soil.</title>
        <authorList>
            <person name="Ishii S."/>
            <person name="Ashida N."/>
            <person name="Ohno H."/>
            <person name="Otsuka S."/>
            <person name="Yokota A."/>
            <person name="Senoo K."/>
        </authorList>
    </citation>
    <scope>NUCLEOTIDE SEQUENCE [LARGE SCALE GENOMIC DNA]</scope>
    <source>
        <strain evidence="3 4">TSA66</strain>
    </source>
</reference>
<feature type="transmembrane region" description="Helical" evidence="1">
    <location>
        <begin position="386"/>
        <end position="405"/>
    </location>
</feature>
<proteinExistence type="predicted"/>
<dbReference type="EMBL" id="JWJG01000002">
    <property type="protein sequence ID" value="KIF84159.1"/>
    <property type="molecule type" value="Genomic_DNA"/>
</dbReference>
<feature type="transmembrane region" description="Helical" evidence="1">
    <location>
        <begin position="281"/>
        <end position="299"/>
    </location>
</feature>
<feature type="transmembrane region" description="Helical" evidence="1">
    <location>
        <begin position="87"/>
        <end position="108"/>
    </location>
</feature>
<keyword evidence="1" id="KW-1133">Transmembrane helix</keyword>
<protein>
    <recommendedName>
        <fullName evidence="5">Polysaccharide biosynthesis protein</fullName>
    </recommendedName>
</protein>
<organism evidence="3 4">
    <name type="scientific">Noviherbaspirillum autotrophicum</name>
    <dbReference type="NCBI Taxonomy" id="709839"/>
    <lineage>
        <taxon>Bacteria</taxon>
        <taxon>Pseudomonadati</taxon>
        <taxon>Pseudomonadota</taxon>
        <taxon>Betaproteobacteria</taxon>
        <taxon>Burkholderiales</taxon>
        <taxon>Oxalobacteraceae</taxon>
        <taxon>Noviherbaspirillum</taxon>
    </lineage>
</organism>
<feature type="transmembrane region" description="Helical" evidence="1">
    <location>
        <begin position="144"/>
        <end position="162"/>
    </location>
</feature>
<gene>
    <name evidence="3" type="ORF">TSA66_00040</name>
    <name evidence="2" type="ORF">TSA66_20770</name>
</gene>
<keyword evidence="4" id="KW-1185">Reference proteome</keyword>
<evidence type="ECO:0000256" key="1">
    <source>
        <dbReference type="SAM" id="Phobius"/>
    </source>
</evidence>
<dbReference type="Proteomes" id="UP000031572">
    <property type="component" value="Unassembled WGS sequence"/>
</dbReference>
<keyword evidence="1" id="KW-0472">Membrane</keyword>